<reference evidence="3" key="1">
    <citation type="journal article" date="2019" name="Int. J. Syst. Evol. Microbiol.">
        <title>The Global Catalogue of Microorganisms (GCM) 10K type strain sequencing project: providing services to taxonomists for standard genome sequencing and annotation.</title>
        <authorList>
            <consortium name="The Broad Institute Genomics Platform"/>
            <consortium name="The Broad Institute Genome Sequencing Center for Infectious Disease"/>
            <person name="Wu L."/>
            <person name="Ma J."/>
        </authorList>
    </citation>
    <scope>NUCLEOTIDE SEQUENCE [LARGE SCALE GENOMIC DNA]</scope>
    <source>
        <strain evidence="3">JCM 14546</strain>
    </source>
</reference>
<dbReference type="PANTHER" id="PTHR41913">
    <property type="entry name" value="DUF1684 DOMAIN-CONTAINING PROTEIN"/>
    <property type="match status" value="1"/>
</dbReference>
<dbReference type="RefSeq" id="WP_344308864.1">
    <property type="nucleotide sequence ID" value="NZ_BAAANO010000015.1"/>
</dbReference>
<keyword evidence="3" id="KW-1185">Reference proteome</keyword>
<sequence length="552" mass="58235">MDQYRAEWHAWHDARLSDLATTFGWLSITGLTWLEPGVDVTWDGAPGVFRLETPEESAEAPVVGSTSDTGSSVATSAGWVRLTLHDRVSAGPAPEALDVLGHPRPTAEVAIDGDVMRARVGKGVSLGWVLVDHVLYELLDRDGHVGIRRHDAKAPLLAHFLDVPTFPVSFDWVASGHFEPFPEPRTRRISTAAPGLQVDDVHVGTVTFELAGHTCTLQVGGAVETGLVANFHDCTNGRTTAAWRRLNIGIPDPAGNVILDFNRAINYPCAFTPYATCPAPVPENVVPTAVEAGERSPLQTLTPEGINTPVLVVETEPGLRTAQVLEAWDTHGLDITRVTEGELSGVPPMAAFEGIVLVGSADDRTAHGTSGAGADASGPRHPIPGEELEGCLVDALAVRRPIVAIGAAARVFDRAVRTVKAEAADCTETGVLRAVTAGDLEWDSVREADASAGADEELPSGVIAVSEDAAAHRPIRKDITRTLSSGVGLIEGVDLLADTAELTDPEATADAPAEDRPAGATPARGESGAEPAAPRPVTWLSLAERFADYLRN</sequence>
<feature type="region of interest" description="Disordered" evidence="1">
    <location>
        <begin position="506"/>
        <end position="536"/>
    </location>
</feature>
<evidence type="ECO:0000313" key="3">
    <source>
        <dbReference type="Proteomes" id="UP001500755"/>
    </source>
</evidence>
<evidence type="ECO:0000256" key="1">
    <source>
        <dbReference type="SAM" id="MobiDB-lite"/>
    </source>
</evidence>
<gene>
    <name evidence="2" type="ORF">GCM10009755_17530</name>
</gene>
<evidence type="ECO:0008006" key="4">
    <source>
        <dbReference type="Google" id="ProtNLM"/>
    </source>
</evidence>
<dbReference type="Proteomes" id="UP001500755">
    <property type="component" value="Unassembled WGS sequence"/>
</dbReference>
<dbReference type="InterPro" id="IPR012467">
    <property type="entry name" value="DUF1684"/>
</dbReference>
<dbReference type="EMBL" id="BAAANO010000015">
    <property type="protein sequence ID" value="GAA2007661.1"/>
    <property type="molecule type" value="Genomic_DNA"/>
</dbReference>
<dbReference type="PANTHER" id="PTHR41913:SF1">
    <property type="entry name" value="DUF1684 DOMAIN-CONTAINING PROTEIN"/>
    <property type="match status" value="1"/>
</dbReference>
<protein>
    <recommendedName>
        <fullName evidence="4">DUF1684 domain-containing protein</fullName>
    </recommendedName>
</protein>
<dbReference type="Pfam" id="PF07920">
    <property type="entry name" value="DUF1684"/>
    <property type="match status" value="1"/>
</dbReference>
<proteinExistence type="predicted"/>
<comment type="caution">
    <text evidence="2">The sequence shown here is derived from an EMBL/GenBank/DDBJ whole genome shotgun (WGS) entry which is preliminary data.</text>
</comment>
<name>A0ABP5ETR7_9MICO</name>
<accession>A0ABP5ETR7</accession>
<evidence type="ECO:0000313" key="2">
    <source>
        <dbReference type="EMBL" id="GAA2007661.1"/>
    </source>
</evidence>
<organism evidence="2 3">
    <name type="scientific">Brevibacterium samyangense</name>
    <dbReference type="NCBI Taxonomy" id="366888"/>
    <lineage>
        <taxon>Bacteria</taxon>
        <taxon>Bacillati</taxon>
        <taxon>Actinomycetota</taxon>
        <taxon>Actinomycetes</taxon>
        <taxon>Micrococcales</taxon>
        <taxon>Brevibacteriaceae</taxon>
        <taxon>Brevibacterium</taxon>
    </lineage>
</organism>